<keyword evidence="1" id="KW-0732">Signal</keyword>
<reference evidence="2 3" key="1">
    <citation type="submission" date="2024-10" db="EMBL/GenBank/DDBJ databases">
        <title>The Natural Products Discovery Center: Release of the First 8490 Sequenced Strains for Exploring Actinobacteria Biosynthetic Diversity.</title>
        <authorList>
            <person name="Kalkreuter E."/>
            <person name="Kautsar S.A."/>
            <person name="Yang D."/>
            <person name="Bader C.D."/>
            <person name="Teijaro C.N."/>
            <person name="Fluegel L."/>
            <person name="Davis C.M."/>
            <person name="Simpson J.R."/>
            <person name="Lauterbach L."/>
            <person name="Steele A.D."/>
            <person name="Gui C."/>
            <person name="Meng S."/>
            <person name="Li G."/>
            <person name="Viehrig K."/>
            <person name="Ye F."/>
            <person name="Su P."/>
            <person name="Kiefer A.F."/>
            <person name="Nichols A."/>
            <person name="Cepeda A.J."/>
            <person name="Yan W."/>
            <person name="Fan B."/>
            <person name="Jiang Y."/>
            <person name="Adhikari A."/>
            <person name="Zheng C.-J."/>
            <person name="Schuster L."/>
            <person name="Cowan T.M."/>
            <person name="Smanski M.J."/>
            <person name="Chevrette M.G."/>
            <person name="De Carvalho L.P.S."/>
            <person name="Shen B."/>
        </authorList>
    </citation>
    <scope>NUCLEOTIDE SEQUENCE [LARGE SCALE GENOMIC DNA]</scope>
    <source>
        <strain evidence="2 3">NPDC004045</strain>
    </source>
</reference>
<gene>
    <name evidence="2" type="ORF">ACFYTF_15835</name>
</gene>
<protein>
    <submittedName>
        <fullName evidence="2">Uncharacterized protein</fullName>
    </submittedName>
</protein>
<evidence type="ECO:0000256" key="1">
    <source>
        <dbReference type="SAM" id="SignalP"/>
    </source>
</evidence>
<dbReference type="RefSeq" id="WP_043653651.1">
    <property type="nucleotide sequence ID" value="NZ_JBIAMX010000008.1"/>
</dbReference>
<organism evidence="2 3">
    <name type="scientific">Nocardia thailandica</name>
    <dbReference type="NCBI Taxonomy" id="257275"/>
    <lineage>
        <taxon>Bacteria</taxon>
        <taxon>Bacillati</taxon>
        <taxon>Actinomycetota</taxon>
        <taxon>Actinomycetes</taxon>
        <taxon>Mycobacteriales</taxon>
        <taxon>Nocardiaceae</taxon>
        <taxon>Nocardia</taxon>
    </lineage>
</organism>
<proteinExistence type="predicted"/>
<name>A0ABW6PPH0_9NOCA</name>
<evidence type="ECO:0000313" key="3">
    <source>
        <dbReference type="Proteomes" id="UP001601444"/>
    </source>
</evidence>
<accession>A0ABW6PPH0</accession>
<keyword evidence="3" id="KW-1185">Reference proteome</keyword>
<sequence length="166" mass="17746">MRSTLLAALVCALTLPGAAAVATADPAPVPLITLTTIPAGWQERTDLRPELRIFADGKAIKSPDAISADRKKETEPKKVEGTVPADVISAAGDEVRALRELDFGVPTGEGKGSRLIDLMPADLAGEAHVVVYSPEVTDGLTPDQQAARKRFTDLYRKLLDAFTEKR</sequence>
<evidence type="ECO:0000313" key="2">
    <source>
        <dbReference type="EMBL" id="MFF0544301.1"/>
    </source>
</evidence>
<feature type="chain" id="PRO_5045655682" evidence="1">
    <location>
        <begin position="25"/>
        <end position="166"/>
    </location>
</feature>
<dbReference type="Proteomes" id="UP001601444">
    <property type="component" value="Unassembled WGS sequence"/>
</dbReference>
<feature type="signal peptide" evidence="1">
    <location>
        <begin position="1"/>
        <end position="24"/>
    </location>
</feature>
<dbReference type="EMBL" id="JBIAMX010000008">
    <property type="protein sequence ID" value="MFF0544301.1"/>
    <property type="molecule type" value="Genomic_DNA"/>
</dbReference>
<comment type="caution">
    <text evidence="2">The sequence shown here is derived from an EMBL/GenBank/DDBJ whole genome shotgun (WGS) entry which is preliminary data.</text>
</comment>